<accession>A0AAW0APP6</accession>
<feature type="compositionally biased region" description="Basic residues" evidence="1">
    <location>
        <begin position="216"/>
        <end position="225"/>
    </location>
</feature>
<keyword evidence="3" id="KW-1185">Reference proteome</keyword>
<evidence type="ECO:0000313" key="3">
    <source>
        <dbReference type="Proteomes" id="UP001362999"/>
    </source>
</evidence>
<dbReference type="EMBL" id="JAWWNJ010000057">
    <property type="protein sequence ID" value="KAK7014370.1"/>
    <property type="molecule type" value="Genomic_DNA"/>
</dbReference>
<dbReference type="Proteomes" id="UP001362999">
    <property type="component" value="Unassembled WGS sequence"/>
</dbReference>
<comment type="caution">
    <text evidence="2">The sequence shown here is derived from an EMBL/GenBank/DDBJ whole genome shotgun (WGS) entry which is preliminary data.</text>
</comment>
<evidence type="ECO:0000256" key="1">
    <source>
        <dbReference type="SAM" id="MobiDB-lite"/>
    </source>
</evidence>
<organism evidence="2 3">
    <name type="scientific">Favolaschia claudopus</name>
    <dbReference type="NCBI Taxonomy" id="2862362"/>
    <lineage>
        <taxon>Eukaryota</taxon>
        <taxon>Fungi</taxon>
        <taxon>Dikarya</taxon>
        <taxon>Basidiomycota</taxon>
        <taxon>Agaricomycotina</taxon>
        <taxon>Agaricomycetes</taxon>
        <taxon>Agaricomycetidae</taxon>
        <taxon>Agaricales</taxon>
        <taxon>Marasmiineae</taxon>
        <taxon>Mycenaceae</taxon>
        <taxon>Favolaschia</taxon>
    </lineage>
</organism>
<dbReference type="AlphaFoldDB" id="A0AAW0APP6"/>
<name>A0AAW0APP6_9AGAR</name>
<sequence length="307" mass="33529">MHHDENFICTYARMRRASWMACIFGTTHSCLLLNYPVHIHWHALVPVAAPCETVRMKEGGGEVNPFTIPDLVFAPRAPLPSPSKRIRYKALSSLEPRCMPHSRRLGLTDAPCGWQSIEVDAAPLVLEFGVDAGFYSQMPDTEDLSQTTNGAPASSICLSAPPSSDLILSTTPALLEWRSSSRWWPPPPLAWILLSPPTPPFALAFSQGPPQVPISRPRRLRRSRGTKPISRAPTVISSPRASTSISTCSPTSTSTSCTRSSAIHLSPPPHQCIQQLKARRCNYILPPGIDTEGAACAIPTGYFVKET</sequence>
<gene>
    <name evidence="2" type="ORF">R3P38DRAFT_3574617</name>
</gene>
<feature type="region of interest" description="Disordered" evidence="1">
    <location>
        <begin position="206"/>
        <end position="250"/>
    </location>
</feature>
<reference evidence="2 3" key="1">
    <citation type="journal article" date="2024" name="J Genomics">
        <title>Draft genome sequencing and assembly of Favolaschia claudopus CIRM-BRFM 2984 isolated from oak limbs.</title>
        <authorList>
            <person name="Navarro D."/>
            <person name="Drula E."/>
            <person name="Chaduli D."/>
            <person name="Cazenave R."/>
            <person name="Ahrendt S."/>
            <person name="Wang J."/>
            <person name="Lipzen A."/>
            <person name="Daum C."/>
            <person name="Barry K."/>
            <person name="Grigoriev I.V."/>
            <person name="Favel A."/>
            <person name="Rosso M.N."/>
            <person name="Martin F."/>
        </authorList>
    </citation>
    <scope>NUCLEOTIDE SEQUENCE [LARGE SCALE GENOMIC DNA]</scope>
    <source>
        <strain evidence="2 3">CIRM-BRFM 2984</strain>
    </source>
</reference>
<proteinExistence type="predicted"/>
<evidence type="ECO:0000313" key="2">
    <source>
        <dbReference type="EMBL" id="KAK7014370.1"/>
    </source>
</evidence>
<protein>
    <submittedName>
        <fullName evidence="2">Uncharacterized protein</fullName>
    </submittedName>
</protein>